<dbReference type="Pfam" id="PF17963">
    <property type="entry name" value="Big_9"/>
    <property type="match status" value="1"/>
</dbReference>
<comment type="caution">
    <text evidence="7">The sequence shown here is derived from an EMBL/GenBank/DDBJ whole genome shotgun (WGS) entry which is preliminary data.</text>
</comment>
<feature type="domain" description="DUF7507" evidence="6">
    <location>
        <begin position="1608"/>
        <end position="1707"/>
    </location>
</feature>
<dbReference type="InterPro" id="IPR028974">
    <property type="entry name" value="TSP_type-3_rpt"/>
</dbReference>
<evidence type="ECO:0000256" key="5">
    <source>
        <dbReference type="SAM" id="MobiDB-lite"/>
    </source>
</evidence>
<feature type="compositionally biased region" description="Acidic residues" evidence="5">
    <location>
        <begin position="428"/>
        <end position="486"/>
    </location>
</feature>
<dbReference type="SUPFAM" id="SSF103647">
    <property type="entry name" value="TSP type-3 repeat"/>
    <property type="match status" value="2"/>
</dbReference>
<dbReference type="Pfam" id="PF13585">
    <property type="entry name" value="CHU_C"/>
    <property type="match status" value="1"/>
</dbReference>
<dbReference type="InterPro" id="IPR059100">
    <property type="entry name" value="TSP3_bac"/>
</dbReference>
<accession>A0ABQ1QSH9</accession>
<sequence length="2142" mass="224191">MENFTFLRTQKAFIFSLLFSLILLMPAEVSYGISNPESGLVKKSNKNTDTDGDGVKDKDDVDDDNDGILDIFEDADLDGDKDHTTNPTDTDGDGTPDYLDIDSDNDGILDNVEAQSSSGYIAPSGIDADGDGLDDAYACPEEDDTKTGDGVCDYNSKASKYQGKDKVTLCHREDKSPNNPRNGYHEITVAPEAVQAHLDHGDTLGPCPEIPDNSCGLTAVDTDGDGIPDYKDIDSDNDGILDNVESQTSAGYIPVCTNDSDGNGLDDHYESTPGAGEGLTPVNTDGDANPDYRDIDSDNDGIPDNVEGQSTSGYVSPSGMDTDQDGLDDAYENNGITPQNTDGTDEPDYRDLDTDNDTVPDNNEGNDFNFDGIPDQNFTGNDTDGDGLDDGYEGSDLNDGFDVNDEVDDPANDLPDTDGTEDVNYRDIDDDGDGIDTPDEDADEDGDPTNDDSDEDGTPDYLDPDNNPDTDGDGVTDEDEEEDNTDPNDPCDFILSSQTVDPSDEWNNLDCDGDGVTNSDEVDDQTDPLDPCSFNPDSITVEQCGDYVISDCDGDGVTNGDEDNDGTDPFDPCDFILASQTVDTTDEWNNLDCDGDGVTNSDEVNDQTDPLDPCSFNPESITLAQSGDYLAADCDGDGVTNEDENNDGTDPLDPCSFVLTSQTVDTTDEWNNLDCDGDGVTNSDEVDDQTDPLDPCSFNPDSITVEQCGDYVVSDCDGDGVTNGDEDNDGTDPFDPCDFILTSQTVDPSDEWNNLDCDGDGVTNSDEVNDQTDPLDPCSFNPESITLAQSGDYLVADCDGDGVTNEDENDDGTDPLDPCSFVLTSQTVDTTEEWNNLDCDGDGVTNSDEVTDQTDPLDPCSFNPDSITVAQSGDYLLADCDGDGVTNEDENNDGTDPLDPCSFVLTSQTVDTTEEWNNLDCDGDGVTNSDEVNDQTDPLDPCSFNPDSITLAQSGDYLVADCDGDGVTNEDENNDGTDPLDPCSFVLTSQTVDTTDEWNNLDCDGDGVTNSDEVNDQTDPLDPCSYNPDSITVAQSDDYLALDCDGDGVTNGDENNDGTDPLDPCSLVLASQTLDPSAEWDAIDCDGDGNPNGGDPNPLVATAVDDEGETAAETAVTINILANDDYLPNNDPNNLGTTAITQIGGTATGAVSFDPETGELTFTPDISESNSTVTIIYQVCNTDPEPDVCASATVTITVGANLIDAVDDDFSTTPVDGVAGGVVPDSNVLDNDTLNGEPVKPADVVLTSTPTGPLTVNEDGTVTVAPNTPAGTYTIEYTICEVANPTNCDTGSVTVVVDPGANVIDAVDDDFSATPVDGVAGGVVPDSNVLDNDTLNGQPVDPADVVLSSTPTGPLTVNSDGTVTVAPNTPAGTYTIEYTICEVANPTNCDTGSVTVVVDPGANVIDAVDDDFSATPVDGVAGGVVPDSNVLDNDTLNGQPVDPADVVLSSTPTGPLTVNADGTVTVAPNTPAGTYTIEYTICEVANPTNCDTGSVTVVVDPGANVIDAVDDDFSATPVDGEAGGVVPDSNVLDNDTLNGQPVDPADVVLTSTPTGPLTVNADGTVTVASDTSPGTYTIEYTICEVANPTNCDTGSVTVVVEGGPDIVVLKVDTFNDENNDGYAQAGETISYTFTVINTGTVPLGNITITDPLVEVSGGPLTTLEPGQTDSTTFTATYTITQEDIDAGSFQNTATVTGFIPDNGPVSSLSDDPDDPTDNDSDGDGNPDDPTVTVLIGAPGIDAVDDDFTSNPVDGTTGGVVSNSNVLDNDTLNGISVDPADVVITSTPTGPLTVNADGTVSVAPDTAPGTYTIDYTICEVASPENCDTATVTVEVGMGPNMIDAVDDDFTSVPVDGTTGGVVPDSNVLDNDTLNGEPVDPSDVVITSTPTGPLTVNADGTVTVAPDTAPGMYTIDYTICEVANPENCDTATVLVEVGMAPNLIDAVDDDFTEVVVDGDTGGLVADSNVLDNDTLNGEPVNPSDLVITSTPTGPLTVNADGTVTVLAGTPPGTYTIEYTICEVADPDNCDTAIVTVLVSEIVTTFKIEVNQMVTPNSDGRNDFLFIRDVDFAKNNTLKIYNRWGIAVYEGSNYNNQNNVFDGRSRGRSTLSTNDYLPAGVYFYIFEYDLDQERITDTGYLYLSK</sequence>
<feature type="compositionally biased region" description="Acidic residues" evidence="5">
    <location>
        <begin position="383"/>
        <end position="393"/>
    </location>
</feature>
<evidence type="ECO:0000256" key="3">
    <source>
        <dbReference type="ARBA" id="ARBA00022729"/>
    </source>
</evidence>
<dbReference type="Pfam" id="PF24346">
    <property type="entry name" value="DUF7507"/>
    <property type="match status" value="1"/>
</dbReference>
<feature type="compositionally biased region" description="Acidic residues" evidence="5">
    <location>
        <begin position="60"/>
        <end position="77"/>
    </location>
</feature>
<feature type="compositionally biased region" description="Basic and acidic residues" evidence="5">
    <location>
        <begin position="46"/>
        <end position="59"/>
    </location>
</feature>
<dbReference type="InterPro" id="IPR055354">
    <property type="entry name" value="DUF7507"/>
</dbReference>
<evidence type="ECO:0000313" key="8">
    <source>
        <dbReference type="Proteomes" id="UP000625780"/>
    </source>
</evidence>
<evidence type="ECO:0000259" key="6">
    <source>
        <dbReference type="Pfam" id="PF24346"/>
    </source>
</evidence>
<evidence type="ECO:0000256" key="2">
    <source>
        <dbReference type="ARBA" id="ARBA00022525"/>
    </source>
</evidence>
<dbReference type="Gene3D" id="4.10.1080.10">
    <property type="entry name" value="TSP type-3 repeat"/>
    <property type="match status" value="1"/>
</dbReference>
<name>A0ABQ1QSH9_9FLAO</name>
<gene>
    <name evidence="7" type="ORF">GCM10011361_08670</name>
</gene>
<feature type="region of interest" description="Disordered" evidence="5">
    <location>
        <begin position="1697"/>
        <end position="1730"/>
    </location>
</feature>
<keyword evidence="3" id="KW-0732">Signal</keyword>
<dbReference type="RefSeq" id="WP_188369466.1">
    <property type="nucleotide sequence ID" value="NZ_BMFH01000001.1"/>
</dbReference>
<keyword evidence="2" id="KW-0964">Secreted</keyword>
<proteinExistence type="predicted"/>
<organism evidence="7 8">
    <name type="scientific">Muriicola marianensis</name>
    <dbReference type="NCBI Taxonomy" id="1324801"/>
    <lineage>
        <taxon>Bacteria</taxon>
        <taxon>Pseudomonadati</taxon>
        <taxon>Bacteroidota</taxon>
        <taxon>Flavobacteriia</taxon>
        <taxon>Flavobacteriales</taxon>
        <taxon>Flavobacteriaceae</taxon>
        <taxon>Muriicola</taxon>
    </lineage>
</organism>
<evidence type="ECO:0000256" key="4">
    <source>
        <dbReference type="ARBA" id="ARBA00022837"/>
    </source>
</evidence>
<feature type="region of interest" description="Disordered" evidence="5">
    <location>
        <begin position="1742"/>
        <end position="1761"/>
    </location>
</feature>
<reference evidence="8" key="1">
    <citation type="journal article" date="2019" name="Int. J. Syst. Evol. Microbiol.">
        <title>The Global Catalogue of Microorganisms (GCM) 10K type strain sequencing project: providing services to taxonomists for standard genome sequencing and annotation.</title>
        <authorList>
            <consortium name="The Broad Institute Genomics Platform"/>
            <consortium name="The Broad Institute Genome Sequencing Center for Infectious Disease"/>
            <person name="Wu L."/>
            <person name="Ma J."/>
        </authorList>
    </citation>
    <scope>NUCLEOTIDE SEQUENCE [LARGE SCALE GENOMIC DNA]</scope>
    <source>
        <strain evidence="8">CGMCC 1.12606</strain>
    </source>
</reference>
<feature type="compositionally biased region" description="Acidic residues" evidence="5">
    <location>
        <begin position="1710"/>
        <end position="1726"/>
    </location>
</feature>
<feature type="compositionally biased region" description="Acidic residues" evidence="5">
    <location>
        <begin position="322"/>
        <end position="331"/>
    </location>
</feature>
<feature type="compositionally biased region" description="Acidic residues" evidence="5">
    <location>
        <begin position="402"/>
        <end position="421"/>
    </location>
</feature>
<evidence type="ECO:0000256" key="1">
    <source>
        <dbReference type="ARBA" id="ARBA00004613"/>
    </source>
</evidence>
<feature type="compositionally biased region" description="Polar residues" evidence="5">
    <location>
        <begin position="1748"/>
        <end position="1761"/>
    </location>
</feature>
<feature type="compositionally biased region" description="Polar residues" evidence="5">
    <location>
        <begin position="307"/>
        <end position="321"/>
    </location>
</feature>
<feature type="region of interest" description="Disordered" evidence="5">
    <location>
        <begin position="1004"/>
        <end position="1026"/>
    </location>
</feature>
<feature type="region of interest" description="Disordered" evidence="5">
    <location>
        <begin position="35"/>
        <end position="110"/>
    </location>
</feature>
<dbReference type="Pfam" id="PF18884">
    <property type="entry name" value="TSP3_bac"/>
    <property type="match status" value="15"/>
</dbReference>
<keyword evidence="8" id="KW-1185">Reference proteome</keyword>
<dbReference type="Proteomes" id="UP000625780">
    <property type="component" value="Unassembled WGS sequence"/>
</dbReference>
<evidence type="ECO:0000313" key="7">
    <source>
        <dbReference type="EMBL" id="GGD43968.1"/>
    </source>
</evidence>
<feature type="compositionally biased region" description="Acidic residues" evidence="5">
    <location>
        <begin position="90"/>
        <end position="107"/>
    </location>
</feature>
<dbReference type="EMBL" id="BMFH01000001">
    <property type="protein sequence ID" value="GGD43968.1"/>
    <property type="molecule type" value="Genomic_DNA"/>
</dbReference>
<protein>
    <recommendedName>
        <fullName evidence="6">DUF7507 domain-containing protein</fullName>
    </recommendedName>
</protein>
<feature type="region of interest" description="Disordered" evidence="5">
    <location>
        <begin position="257"/>
        <end position="531"/>
    </location>
</feature>
<keyword evidence="4" id="KW-0106">Calcium</keyword>
<feature type="compositionally biased region" description="Low complexity" evidence="5">
    <location>
        <begin position="361"/>
        <end position="372"/>
    </location>
</feature>
<comment type="subcellular location">
    <subcellularLocation>
        <location evidence="1">Secreted</location>
    </subcellularLocation>
</comment>